<dbReference type="InterPro" id="IPR029017">
    <property type="entry name" value="Enolase-like_N"/>
</dbReference>
<keyword evidence="2" id="KW-0479">Metal-binding</keyword>
<dbReference type="EMBL" id="JBHTKR010000001">
    <property type="protein sequence ID" value="MFD1193789.1"/>
    <property type="molecule type" value="Genomic_DNA"/>
</dbReference>
<dbReference type="InterPro" id="IPR018110">
    <property type="entry name" value="Mandel_Rmase/mucon_lact_enz_CS"/>
</dbReference>
<evidence type="ECO:0000313" key="5">
    <source>
        <dbReference type="EMBL" id="MFD1193789.1"/>
    </source>
</evidence>
<evidence type="ECO:0000256" key="2">
    <source>
        <dbReference type="ARBA" id="ARBA00022723"/>
    </source>
</evidence>
<evidence type="ECO:0000313" key="6">
    <source>
        <dbReference type="Proteomes" id="UP001597151"/>
    </source>
</evidence>
<evidence type="ECO:0000259" key="4">
    <source>
        <dbReference type="SMART" id="SM00922"/>
    </source>
</evidence>
<accession>A0ABW3T9G6</accession>
<dbReference type="SUPFAM" id="SSF54826">
    <property type="entry name" value="Enolase N-terminal domain-like"/>
    <property type="match status" value="1"/>
</dbReference>
<keyword evidence="3" id="KW-0460">Magnesium</keyword>
<dbReference type="PANTHER" id="PTHR13794">
    <property type="entry name" value="ENOLASE SUPERFAMILY, MANDELATE RACEMASE"/>
    <property type="match status" value="1"/>
</dbReference>
<reference evidence="6" key="1">
    <citation type="journal article" date="2019" name="Int. J. Syst. Evol. Microbiol.">
        <title>The Global Catalogue of Microorganisms (GCM) 10K type strain sequencing project: providing services to taxonomists for standard genome sequencing and annotation.</title>
        <authorList>
            <consortium name="The Broad Institute Genomics Platform"/>
            <consortium name="The Broad Institute Genome Sequencing Center for Infectious Disease"/>
            <person name="Wu L."/>
            <person name="Ma J."/>
        </authorList>
    </citation>
    <scope>NUCLEOTIDE SEQUENCE [LARGE SCALE GENOMIC DNA]</scope>
    <source>
        <strain evidence="6">CCUG 55328</strain>
    </source>
</reference>
<sequence length="368" mass="39694">MFETTHASILPARISAQVSGLHLASIRLEAAYPALPTPLQTSSGSLEVAPLLIVQVLTACGVIGESYLFSPNRTLLPALSEATKAVFEVVRGDPCLPENITDKVLRHFKLFGGTGIVTMAMAAVDMAVWDVVGKAIGKPLYRVLGGTSPELRTYESSGLGIGDQRTIRQQAESFLKNGNTTMKLRLGYETLAADMGALDMLADAFGSSVQLMVDYNQGLTPSEAIKRCTEIDGLGLLWIEEPIHADLLEETATLQAKLKTPIQIGENLWSPTEVDRALRLSASRYLMPDVGKIGGVTQWLRAARLADNYGVKVSSHLYPEISSHLLAAIPNAHFLEYADWTANQFSGHAKPSGNSLRVSDQPGFGLYA</sequence>
<dbReference type="Proteomes" id="UP001597151">
    <property type="component" value="Unassembled WGS sequence"/>
</dbReference>
<dbReference type="Gene3D" id="3.20.20.120">
    <property type="entry name" value="Enolase-like C-terminal domain"/>
    <property type="match status" value="1"/>
</dbReference>
<dbReference type="InterPro" id="IPR046945">
    <property type="entry name" value="RHMD-like"/>
</dbReference>
<dbReference type="InterPro" id="IPR013341">
    <property type="entry name" value="Mandelate_racemase_N_dom"/>
</dbReference>
<dbReference type="Gene3D" id="3.30.390.10">
    <property type="entry name" value="Enolase-like, N-terminal domain"/>
    <property type="match status" value="1"/>
</dbReference>
<dbReference type="Pfam" id="PF13378">
    <property type="entry name" value="MR_MLE_C"/>
    <property type="match status" value="1"/>
</dbReference>
<dbReference type="SMART" id="SM00922">
    <property type="entry name" value="MR_MLE"/>
    <property type="match status" value="1"/>
</dbReference>
<dbReference type="SUPFAM" id="SSF51604">
    <property type="entry name" value="Enolase C-terminal domain-like"/>
    <property type="match status" value="1"/>
</dbReference>
<evidence type="ECO:0000256" key="1">
    <source>
        <dbReference type="ARBA" id="ARBA00001946"/>
    </source>
</evidence>
<gene>
    <name evidence="5" type="ORF">ACFQ3C_03795</name>
</gene>
<name>A0ABW3T9G6_9RHOB</name>
<dbReference type="SFLD" id="SFLDS00001">
    <property type="entry name" value="Enolase"/>
    <property type="match status" value="1"/>
</dbReference>
<keyword evidence="6" id="KW-1185">Reference proteome</keyword>
<organism evidence="5 6">
    <name type="scientific">Seohaeicola saemankumensis</name>
    <dbReference type="NCBI Taxonomy" id="481181"/>
    <lineage>
        <taxon>Bacteria</taxon>
        <taxon>Pseudomonadati</taxon>
        <taxon>Pseudomonadota</taxon>
        <taxon>Alphaproteobacteria</taxon>
        <taxon>Rhodobacterales</taxon>
        <taxon>Roseobacteraceae</taxon>
        <taxon>Seohaeicola</taxon>
    </lineage>
</organism>
<dbReference type="InterPro" id="IPR013342">
    <property type="entry name" value="Mandelate_racemase_C"/>
</dbReference>
<dbReference type="InterPro" id="IPR029065">
    <property type="entry name" value="Enolase_C-like"/>
</dbReference>
<proteinExistence type="predicted"/>
<dbReference type="PROSITE" id="PS00909">
    <property type="entry name" value="MR_MLE_2"/>
    <property type="match status" value="1"/>
</dbReference>
<comment type="cofactor">
    <cofactor evidence="1">
        <name>Mg(2+)</name>
        <dbReference type="ChEBI" id="CHEBI:18420"/>
    </cofactor>
</comment>
<dbReference type="Pfam" id="PF02746">
    <property type="entry name" value="MR_MLE_N"/>
    <property type="match status" value="1"/>
</dbReference>
<comment type="caution">
    <text evidence="5">The sequence shown here is derived from an EMBL/GenBank/DDBJ whole genome shotgun (WGS) entry which is preliminary data.</text>
</comment>
<protein>
    <submittedName>
        <fullName evidence="5">Enolase C-terminal domain-like protein</fullName>
    </submittedName>
</protein>
<evidence type="ECO:0000256" key="3">
    <source>
        <dbReference type="ARBA" id="ARBA00022842"/>
    </source>
</evidence>
<dbReference type="InterPro" id="IPR036849">
    <property type="entry name" value="Enolase-like_C_sf"/>
</dbReference>
<dbReference type="SFLD" id="SFLDG00179">
    <property type="entry name" value="mandelate_racemase"/>
    <property type="match status" value="1"/>
</dbReference>
<dbReference type="PANTHER" id="PTHR13794:SF58">
    <property type="entry name" value="MITOCHONDRIAL ENOLASE SUPERFAMILY MEMBER 1"/>
    <property type="match status" value="1"/>
</dbReference>
<dbReference type="RefSeq" id="WP_380789087.1">
    <property type="nucleotide sequence ID" value="NZ_JBHTKR010000001.1"/>
</dbReference>
<feature type="domain" description="Mandelate racemase/muconate lactonizing enzyme C-terminal" evidence="4">
    <location>
        <begin position="164"/>
        <end position="261"/>
    </location>
</feature>